<comment type="caution">
    <text evidence="1">The sequence shown here is derived from an EMBL/GenBank/DDBJ whole genome shotgun (WGS) entry which is preliminary data.</text>
</comment>
<evidence type="ECO:0000313" key="2">
    <source>
        <dbReference type="Proteomes" id="UP000031668"/>
    </source>
</evidence>
<sequence length="156" mass="17711">MDFTYTYEISDKTYFISLCLVVSKKYVDSLEKKCFSLPKLKDTPHHPAPLIFIDIVIVGLLSMLKSYVTYHCGSIIELHFTIAYNSQTKVFVERLTIPKRKSNAISPVYLDLESKVALACSIFTTMQGNNEVTTMVQNLKNTTYEIRSTKTSSSDT</sequence>
<protein>
    <submittedName>
        <fullName evidence="1">Uncharacterized protein</fullName>
    </submittedName>
</protein>
<dbReference type="EMBL" id="JWZT01005005">
    <property type="protein sequence ID" value="KII62335.1"/>
    <property type="molecule type" value="Genomic_DNA"/>
</dbReference>
<proteinExistence type="predicted"/>
<dbReference type="AlphaFoldDB" id="A0A0C2M5I4"/>
<reference evidence="1 2" key="1">
    <citation type="journal article" date="2014" name="Genome Biol. Evol.">
        <title>The genome of the myxosporean Thelohanellus kitauei shows adaptations to nutrient acquisition within its fish host.</title>
        <authorList>
            <person name="Yang Y."/>
            <person name="Xiong J."/>
            <person name="Zhou Z."/>
            <person name="Huo F."/>
            <person name="Miao W."/>
            <person name="Ran C."/>
            <person name="Liu Y."/>
            <person name="Zhang J."/>
            <person name="Feng J."/>
            <person name="Wang M."/>
            <person name="Wang M."/>
            <person name="Wang L."/>
            <person name="Yao B."/>
        </authorList>
    </citation>
    <scope>NUCLEOTIDE SEQUENCE [LARGE SCALE GENOMIC DNA]</scope>
    <source>
        <strain evidence="1">Wuqing</strain>
    </source>
</reference>
<accession>A0A0C2M5I4</accession>
<gene>
    <name evidence="1" type="ORF">RF11_10503</name>
</gene>
<name>A0A0C2M5I4_THEKT</name>
<keyword evidence="2" id="KW-1185">Reference proteome</keyword>
<evidence type="ECO:0000313" key="1">
    <source>
        <dbReference type="EMBL" id="KII62335.1"/>
    </source>
</evidence>
<dbReference type="Proteomes" id="UP000031668">
    <property type="component" value="Unassembled WGS sequence"/>
</dbReference>
<organism evidence="1 2">
    <name type="scientific">Thelohanellus kitauei</name>
    <name type="common">Myxosporean</name>
    <dbReference type="NCBI Taxonomy" id="669202"/>
    <lineage>
        <taxon>Eukaryota</taxon>
        <taxon>Metazoa</taxon>
        <taxon>Cnidaria</taxon>
        <taxon>Myxozoa</taxon>
        <taxon>Myxosporea</taxon>
        <taxon>Bivalvulida</taxon>
        <taxon>Platysporina</taxon>
        <taxon>Myxobolidae</taxon>
        <taxon>Thelohanellus</taxon>
    </lineage>
</organism>